<reference evidence="4 5" key="2">
    <citation type="submission" date="2014-05" db="EMBL/GenBank/DDBJ databases">
        <title>Draft genome sequence of Halobacillus karajensis HK-03.</title>
        <authorList>
            <person name="Khelaifia S."/>
            <person name="Croce O."/>
            <person name="Lagier J.C."/>
            <person name="Raoult D."/>
        </authorList>
    </citation>
    <scope>NUCLEOTIDE SEQUENCE [LARGE SCALE GENOMIC DNA]</scope>
    <source>
        <strain evidence="4 5">HD-03</strain>
    </source>
</reference>
<dbReference type="AlphaFoldDB" id="A0A024P8M3"/>
<dbReference type="PANTHER" id="PTHR30328:SF54">
    <property type="entry name" value="HTH-TYPE TRANSCRIPTIONAL REPRESSOR SCO4008"/>
    <property type="match status" value="1"/>
</dbReference>
<evidence type="ECO:0000259" key="3">
    <source>
        <dbReference type="PROSITE" id="PS50977"/>
    </source>
</evidence>
<evidence type="ECO:0000313" key="4">
    <source>
        <dbReference type="EMBL" id="CDQ25265.1"/>
    </source>
</evidence>
<dbReference type="EMBL" id="CCDI010000004">
    <property type="protein sequence ID" value="CDQ25265.1"/>
    <property type="molecule type" value="Genomic_DNA"/>
</dbReference>
<dbReference type="GO" id="GO:0003677">
    <property type="term" value="F:DNA binding"/>
    <property type="evidence" value="ECO:0007669"/>
    <property type="project" value="UniProtKB-UniRule"/>
</dbReference>
<protein>
    <submittedName>
        <fullName evidence="4">HTH-type transcriptional regulator RutR</fullName>
    </submittedName>
</protein>
<dbReference type="PANTHER" id="PTHR30328">
    <property type="entry name" value="TRANSCRIPTIONAL REPRESSOR"/>
    <property type="match status" value="1"/>
</dbReference>
<accession>A0A024P8M3</accession>
<feature type="domain" description="HTH tetR-type" evidence="3">
    <location>
        <begin position="5"/>
        <end position="65"/>
    </location>
</feature>
<dbReference type="PRINTS" id="PR00455">
    <property type="entry name" value="HTHTETR"/>
</dbReference>
<feature type="DNA-binding region" description="H-T-H motif" evidence="2">
    <location>
        <begin position="28"/>
        <end position="47"/>
    </location>
</feature>
<dbReference type="PROSITE" id="PS01081">
    <property type="entry name" value="HTH_TETR_1"/>
    <property type="match status" value="1"/>
</dbReference>
<dbReference type="Gene3D" id="1.10.10.60">
    <property type="entry name" value="Homeodomain-like"/>
    <property type="match status" value="1"/>
</dbReference>
<dbReference type="GO" id="GO:0006355">
    <property type="term" value="P:regulation of DNA-templated transcription"/>
    <property type="evidence" value="ECO:0007669"/>
    <property type="project" value="UniProtKB-ARBA"/>
</dbReference>
<dbReference type="InterPro" id="IPR036271">
    <property type="entry name" value="Tet_transcr_reg_TetR-rel_C_sf"/>
</dbReference>
<dbReference type="OrthoDB" id="9780939at2"/>
<keyword evidence="5" id="KW-1185">Reference proteome</keyword>
<sequence length="203" mass="23811">MPLQLYDKEKILEAFLVIFARHGYEKTSTGMLAEAAGISKPLVFHHFKSKKALYLSVLDYCFETLKAKLSLTELSECVDFFEAKEKISLIKLEHFQKNPHAYKVTMEAFTAPPPEVSTEIKEKYGEQLAARDQFLKQLFEKVPLRDGVNREQAFELIMMTMKHFEKKIVSDLNEHVEFDTSYNQRLLEERNRFLDMIRHGIER</sequence>
<reference evidence="5" key="1">
    <citation type="submission" date="2014-03" db="EMBL/GenBank/DDBJ databases">
        <authorList>
            <person name="Urmite Genomes U."/>
        </authorList>
    </citation>
    <scope>NUCLEOTIDE SEQUENCE [LARGE SCALE GENOMIC DNA]</scope>
    <source>
        <strain evidence="5">HD-03</strain>
    </source>
</reference>
<evidence type="ECO:0000313" key="5">
    <source>
        <dbReference type="Proteomes" id="UP000028868"/>
    </source>
</evidence>
<gene>
    <name evidence="4" type="ORF">BN983_03579</name>
</gene>
<dbReference type="Pfam" id="PF00440">
    <property type="entry name" value="TetR_N"/>
    <property type="match status" value="1"/>
</dbReference>
<evidence type="ECO:0000256" key="1">
    <source>
        <dbReference type="ARBA" id="ARBA00023125"/>
    </source>
</evidence>
<keyword evidence="1 2" id="KW-0238">DNA-binding</keyword>
<evidence type="ECO:0000256" key="2">
    <source>
        <dbReference type="PROSITE-ProRule" id="PRU00335"/>
    </source>
</evidence>
<proteinExistence type="predicted"/>
<dbReference type="PROSITE" id="PS50977">
    <property type="entry name" value="HTH_TETR_2"/>
    <property type="match status" value="1"/>
</dbReference>
<dbReference type="Proteomes" id="UP000028868">
    <property type="component" value="Unassembled WGS sequence"/>
</dbReference>
<dbReference type="InterPro" id="IPR009057">
    <property type="entry name" value="Homeodomain-like_sf"/>
</dbReference>
<dbReference type="Gene3D" id="1.10.357.10">
    <property type="entry name" value="Tetracycline Repressor, domain 2"/>
    <property type="match status" value="1"/>
</dbReference>
<dbReference type="SUPFAM" id="SSF48498">
    <property type="entry name" value="Tetracyclin repressor-like, C-terminal domain"/>
    <property type="match status" value="1"/>
</dbReference>
<dbReference type="InterPro" id="IPR023772">
    <property type="entry name" value="DNA-bd_HTH_TetR-type_CS"/>
</dbReference>
<dbReference type="InterPro" id="IPR050109">
    <property type="entry name" value="HTH-type_TetR-like_transc_reg"/>
</dbReference>
<organism evidence="4 5">
    <name type="scientific">Halobacillus karajensis</name>
    <dbReference type="NCBI Taxonomy" id="195088"/>
    <lineage>
        <taxon>Bacteria</taxon>
        <taxon>Bacillati</taxon>
        <taxon>Bacillota</taxon>
        <taxon>Bacilli</taxon>
        <taxon>Bacillales</taxon>
        <taxon>Bacillaceae</taxon>
        <taxon>Halobacillus</taxon>
    </lineage>
</organism>
<dbReference type="InterPro" id="IPR001647">
    <property type="entry name" value="HTH_TetR"/>
</dbReference>
<dbReference type="SUPFAM" id="SSF46689">
    <property type="entry name" value="Homeodomain-like"/>
    <property type="match status" value="1"/>
</dbReference>
<comment type="caution">
    <text evidence="4">The sequence shown here is derived from an EMBL/GenBank/DDBJ whole genome shotgun (WGS) entry which is preliminary data.</text>
</comment>
<name>A0A024P8M3_9BACI</name>